<keyword evidence="2" id="KW-1185">Reference proteome</keyword>
<organism evidence="1 2">
    <name type="scientific">Ancylomarina subtilis</name>
    <dbReference type="NCBI Taxonomy" id="1639035"/>
    <lineage>
        <taxon>Bacteria</taxon>
        <taxon>Pseudomonadati</taxon>
        <taxon>Bacteroidota</taxon>
        <taxon>Bacteroidia</taxon>
        <taxon>Marinilabiliales</taxon>
        <taxon>Marinifilaceae</taxon>
        <taxon>Ancylomarina</taxon>
    </lineage>
</organism>
<sequence length="124" mass="14759">MKLIQSVFLMKSNRIQIGYDDRYITIQNTEDQNYKGISYSTAKNADSFRHYETLSKTELLRIQYILLNAYVFACDVLDESIENSESKETLDKYKNLVLVIRKHLRYMTTYIDAYEELVNEYKNV</sequence>
<accession>A0A4Q7VKC3</accession>
<proteinExistence type="predicted"/>
<dbReference type="Proteomes" id="UP000293562">
    <property type="component" value="Unassembled WGS sequence"/>
</dbReference>
<name>A0A4Q7VKC3_9BACT</name>
<gene>
    <name evidence="1" type="ORF">EV201_1270</name>
</gene>
<protein>
    <submittedName>
        <fullName evidence="1">Uncharacterized protein</fullName>
    </submittedName>
</protein>
<reference evidence="1 2" key="1">
    <citation type="submission" date="2019-02" db="EMBL/GenBank/DDBJ databases">
        <title>Genomic Encyclopedia of Type Strains, Phase IV (KMG-IV): sequencing the most valuable type-strain genomes for metagenomic binning, comparative biology and taxonomic classification.</title>
        <authorList>
            <person name="Goeker M."/>
        </authorList>
    </citation>
    <scope>NUCLEOTIDE SEQUENCE [LARGE SCALE GENOMIC DNA]</scope>
    <source>
        <strain evidence="1 2">DSM 28825</strain>
    </source>
</reference>
<comment type="caution">
    <text evidence="1">The sequence shown here is derived from an EMBL/GenBank/DDBJ whole genome shotgun (WGS) entry which is preliminary data.</text>
</comment>
<dbReference type="AlphaFoldDB" id="A0A4Q7VKC3"/>
<evidence type="ECO:0000313" key="2">
    <source>
        <dbReference type="Proteomes" id="UP000293562"/>
    </source>
</evidence>
<dbReference type="RefSeq" id="WP_130306612.1">
    <property type="nucleotide sequence ID" value="NZ_SHKN01000001.1"/>
</dbReference>
<dbReference type="EMBL" id="SHKN01000001">
    <property type="protein sequence ID" value="RZT96629.1"/>
    <property type="molecule type" value="Genomic_DNA"/>
</dbReference>
<evidence type="ECO:0000313" key="1">
    <source>
        <dbReference type="EMBL" id="RZT96629.1"/>
    </source>
</evidence>